<evidence type="ECO:0000256" key="3">
    <source>
        <dbReference type="ARBA" id="ARBA00030097"/>
    </source>
</evidence>
<accession>A0ABQ9VG29</accession>
<dbReference type="InterPro" id="IPR036390">
    <property type="entry name" value="WH_DNA-bd_sf"/>
</dbReference>
<dbReference type="Gene3D" id="1.10.10.10">
    <property type="entry name" value="Winged helix-like DNA-binding domain superfamily/Winged helix DNA-binding domain"/>
    <property type="match status" value="2"/>
</dbReference>
<dbReference type="InterPro" id="IPR016689">
    <property type="entry name" value="ESCRT-2_cplx_Snf8"/>
</dbReference>
<sequence>MSKLLGMFKTNLEVFASKHNQEIWKNPEFCVQFQDTCATIGELSVHIIKVRLVLKHWNGGLITLEELHQQALKGKRNFTQNISQDLMEAIKKLKALGTGFDIIPMGGTYLIQSFLVEFNMDHTVGLQLAEKNCCVTVSEIKAILKWETE</sequence>
<dbReference type="EMBL" id="JASSZA010000006">
    <property type="protein sequence ID" value="KAK2108335.1"/>
    <property type="molecule type" value="Genomic_DNA"/>
</dbReference>
<organism evidence="4 5">
    <name type="scientific">Saguinus oedipus</name>
    <name type="common">Cotton-top tamarin</name>
    <name type="synonym">Oedipomidas oedipus</name>
    <dbReference type="NCBI Taxonomy" id="9490"/>
    <lineage>
        <taxon>Eukaryota</taxon>
        <taxon>Metazoa</taxon>
        <taxon>Chordata</taxon>
        <taxon>Craniata</taxon>
        <taxon>Vertebrata</taxon>
        <taxon>Euteleostomi</taxon>
        <taxon>Mammalia</taxon>
        <taxon>Eutheria</taxon>
        <taxon>Euarchontoglires</taxon>
        <taxon>Primates</taxon>
        <taxon>Haplorrhini</taxon>
        <taxon>Platyrrhini</taxon>
        <taxon>Cebidae</taxon>
        <taxon>Callitrichinae</taxon>
        <taxon>Saguinus</taxon>
    </lineage>
</organism>
<protein>
    <recommendedName>
        <fullName evidence="2">Vacuolar-sorting protein SNF8</fullName>
    </recommendedName>
    <alternativeName>
        <fullName evidence="3">ESCRT-II complex subunit VPS22</fullName>
    </alternativeName>
</protein>
<dbReference type="PANTHER" id="PTHR12806:SF2">
    <property type="entry name" value="VACUOLAR-SORTING PROTEIN SNF8"/>
    <property type="match status" value="1"/>
</dbReference>
<evidence type="ECO:0000313" key="4">
    <source>
        <dbReference type="EMBL" id="KAK2108335.1"/>
    </source>
</evidence>
<evidence type="ECO:0000256" key="2">
    <source>
        <dbReference type="ARBA" id="ARBA00017052"/>
    </source>
</evidence>
<comment type="similarity">
    <text evidence="1">Belongs to the SNF8 family.</text>
</comment>
<keyword evidence="5" id="KW-1185">Reference proteome</keyword>
<evidence type="ECO:0000313" key="5">
    <source>
        <dbReference type="Proteomes" id="UP001266305"/>
    </source>
</evidence>
<dbReference type="PANTHER" id="PTHR12806">
    <property type="entry name" value="EAP30 SUBUNIT OF ELL COMPLEX"/>
    <property type="match status" value="1"/>
</dbReference>
<comment type="caution">
    <text evidence="4">The sequence shown here is derived from an EMBL/GenBank/DDBJ whole genome shotgun (WGS) entry which is preliminary data.</text>
</comment>
<dbReference type="Gene3D" id="6.10.140.180">
    <property type="match status" value="1"/>
</dbReference>
<dbReference type="InterPro" id="IPR040608">
    <property type="entry name" value="Snf8/Vps36"/>
</dbReference>
<proteinExistence type="inferred from homology"/>
<dbReference type="SUPFAM" id="SSF46785">
    <property type="entry name" value="Winged helix' DNA-binding domain"/>
    <property type="match status" value="1"/>
</dbReference>
<evidence type="ECO:0000256" key="1">
    <source>
        <dbReference type="ARBA" id="ARBA00009834"/>
    </source>
</evidence>
<dbReference type="Proteomes" id="UP001266305">
    <property type="component" value="Unassembled WGS sequence"/>
</dbReference>
<name>A0ABQ9VG29_SAGOE</name>
<gene>
    <name evidence="4" type="primary">SNF8_1</name>
    <name evidence="4" type="ORF">P7K49_013500</name>
</gene>
<reference evidence="4 5" key="1">
    <citation type="submission" date="2023-05" db="EMBL/GenBank/DDBJ databases">
        <title>B98-5 Cell Line De Novo Hybrid Assembly: An Optical Mapping Approach.</title>
        <authorList>
            <person name="Kananen K."/>
            <person name="Auerbach J.A."/>
            <person name="Kautto E."/>
            <person name="Blachly J.S."/>
        </authorList>
    </citation>
    <scope>NUCLEOTIDE SEQUENCE [LARGE SCALE GENOMIC DNA]</scope>
    <source>
        <strain evidence="4">B95-8</strain>
        <tissue evidence="4">Cell line</tissue>
    </source>
</reference>
<dbReference type="Pfam" id="PF04157">
    <property type="entry name" value="EAP30"/>
    <property type="match status" value="1"/>
</dbReference>
<dbReference type="InterPro" id="IPR036388">
    <property type="entry name" value="WH-like_DNA-bd_sf"/>
</dbReference>